<evidence type="ECO:0000313" key="1">
    <source>
        <dbReference type="EMBL" id="KAJ3553135.1"/>
    </source>
</evidence>
<name>A0ACC1T512_9APHY</name>
<organism evidence="1 2">
    <name type="scientific">Phlebia brevispora</name>
    <dbReference type="NCBI Taxonomy" id="194682"/>
    <lineage>
        <taxon>Eukaryota</taxon>
        <taxon>Fungi</taxon>
        <taxon>Dikarya</taxon>
        <taxon>Basidiomycota</taxon>
        <taxon>Agaricomycotina</taxon>
        <taxon>Agaricomycetes</taxon>
        <taxon>Polyporales</taxon>
        <taxon>Meruliaceae</taxon>
        <taxon>Phlebia</taxon>
    </lineage>
</organism>
<gene>
    <name evidence="1" type="ORF">NM688_g3776</name>
</gene>
<evidence type="ECO:0000313" key="2">
    <source>
        <dbReference type="Proteomes" id="UP001148662"/>
    </source>
</evidence>
<sequence>MSVQSSLCTLPVNVLEDIAVYTLDPLGPPKELLPLLLTCRSLYSALSLPHLYAQIFRFKFDWTSAKRRIGNRANYPSNLAQQLKVYCRTLQAVRSGDIHAATLLDTLWNAFFMMIENDGRNAAQLLNYAGLKAFAKRLVFERLWEDTRYGWPVQKAANSLALWLYWFSTDAEDLTAEDDTQSRAVMDLVRPYVTNPVRYPAFHAAAAHFSFPAALNDDLPPPLVTPHGFIPARNYGTLPQSASADAAIRTHYGQPICVTVPLASQAARLIYLSRSEQTPVPANPGWPETREVAHARGQWWVQPTQVDMREFNAHRAARPLDHGDWDRVFGYDDLAQPALSARFDDDWARWRNCFDMRFNGPVRTPYTPGSLTGTFFGRMLVCLLIHQ</sequence>
<reference evidence="1" key="1">
    <citation type="submission" date="2022-07" db="EMBL/GenBank/DDBJ databases">
        <title>Genome Sequence of Phlebia brevispora.</title>
        <authorList>
            <person name="Buettner E."/>
        </authorList>
    </citation>
    <scope>NUCLEOTIDE SEQUENCE</scope>
    <source>
        <strain evidence="1">MPL23</strain>
    </source>
</reference>
<dbReference type="Proteomes" id="UP001148662">
    <property type="component" value="Unassembled WGS sequence"/>
</dbReference>
<dbReference type="EMBL" id="JANHOG010000575">
    <property type="protein sequence ID" value="KAJ3553135.1"/>
    <property type="molecule type" value="Genomic_DNA"/>
</dbReference>
<keyword evidence="2" id="KW-1185">Reference proteome</keyword>
<proteinExistence type="predicted"/>
<protein>
    <submittedName>
        <fullName evidence="1">Uncharacterized protein</fullName>
    </submittedName>
</protein>
<comment type="caution">
    <text evidence="1">The sequence shown here is derived from an EMBL/GenBank/DDBJ whole genome shotgun (WGS) entry which is preliminary data.</text>
</comment>
<accession>A0ACC1T512</accession>